<keyword evidence="1" id="KW-0472">Membrane</keyword>
<evidence type="ECO:0000313" key="4">
    <source>
        <dbReference type="Proteomes" id="UP001596203"/>
    </source>
</evidence>
<accession>A0ABW1KCQ5</accession>
<dbReference type="RefSeq" id="WP_377423159.1">
    <property type="nucleotide sequence ID" value="NZ_JBHSPR010000013.1"/>
</dbReference>
<dbReference type="InterPro" id="IPR001173">
    <property type="entry name" value="Glyco_trans_2-like"/>
</dbReference>
<dbReference type="Proteomes" id="UP001596203">
    <property type="component" value="Unassembled WGS sequence"/>
</dbReference>
<sequence>MSTSPATAVVVTYNSEDHITECLAALARADVLVRMVDNASTDRTVALVTERFPKVDVVVNPVNLGFAAAVNQGLSGIDTDVVLLVNPDCVLPPATVRELVRTLRTRPEVGVAGPRLRDPAGRVAVSAHPFESLGSVLASRFGGALLPVALRRAFSGADRRRAYDACTGTGTGESVAVDWLSGACLAIRTRLLTEIGGLDEGYFMYYEDEELCLQAWRRGSAVVYVPTVEAVHVGGASSDPEVTWPHLYRSMLRFFARHRRGTFHLVRLAVVLRALIGVVLAGMRRVGRSRERAGWRGRAWLEVCRIAVASTPGPAGQEHRKDLRRPQCT</sequence>
<comment type="caution">
    <text evidence="3">The sequence shown here is derived from an EMBL/GenBank/DDBJ whole genome shotgun (WGS) entry which is preliminary data.</text>
</comment>
<dbReference type="SUPFAM" id="SSF53448">
    <property type="entry name" value="Nucleotide-diphospho-sugar transferases"/>
    <property type="match status" value="1"/>
</dbReference>
<dbReference type="PANTHER" id="PTHR43179">
    <property type="entry name" value="RHAMNOSYLTRANSFERASE WBBL"/>
    <property type="match status" value="1"/>
</dbReference>
<keyword evidence="3" id="KW-0328">Glycosyltransferase</keyword>
<feature type="domain" description="Glycosyltransferase 2-like" evidence="2">
    <location>
        <begin position="8"/>
        <end position="121"/>
    </location>
</feature>
<dbReference type="Gene3D" id="3.90.550.10">
    <property type="entry name" value="Spore Coat Polysaccharide Biosynthesis Protein SpsA, Chain A"/>
    <property type="match status" value="1"/>
</dbReference>
<keyword evidence="4" id="KW-1185">Reference proteome</keyword>
<reference evidence="4" key="1">
    <citation type="journal article" date="2019" name="Int. J. Syst. Evol. Microbiol.">
        <title>The Global Catalogue of Microorganisms (GCM) 10K type strain sequencing project: providing services to taxonomists for standard genome sequencing and annotation.</title>
        <authorList>
            <consortium name="The Broad Institute Genomics Platform"/>
            <consortium name="The Broad Institute Genome Sequencing Center for Infectious Disease"/>
            <person name="Wu L."/>
            <person name="Ma J."/>
        </authorList>
    </citation>
    <scope>NUCLEOTIDE SEQUENCE [LARGE SCALE GENOMIC DNA]</scope>
    <source>
        <strain evidence="4">ZS-35-S2</strain>
    </source>
</reference>
<dbReference type="PANTHER" id="PTHR43179:SF7">
    <property type="entry name" value="RHAMNOSYLTRANSFERASE WBBL"/>
    <property type="match status" value="1"/>
</dbReference>
<keyword evidence="1" id="KW-0812">Transmembrane</keyword>
<proteinExistence type="predicted"/>
<gene>
    <name evidence="3" type="ORF">ACFP2T_18125</name>
</gene>
<evidence type="ECO:0000256" key="1">
    <source>
        <dbReference type="SAM" id="Phobius"/>
    </source>
</evidence>
<keyword evidence="3" id="KW-0808">Transferase</keyword>
<dbReference type="EMBL" id="JBHSPR010000013">
    <property type="protein sequence ID" value="MFC6018113.1"/>
    <property type="molecule type" value="Genomic_DNA"/>
</dbReference>
<name>A0ABW1KCQ5_9ACTN</name>
<protein>
    <submittedName>
        <fullName evidence="3">Glycosyltransferase family 2 protein</fullName>
        <ecNumber evidence="3">2.4.-.-</ecNumber>
    </submittedName>
</protein>
<dbReference type="GO" id="GO:0016757">
    <property type="term" value="F:glycosyltransferase activity"/>
    <property type="evidence" value="ECO:0007669"/>
    <property type="project" value="UniProtKB-KW"/>
</dbReference>
<feature type="transmembrane region" description="Helical" evidence="1">
    <location>
        <begin position="265"/>
        <end position="283"/>
    </location>
</feature>
<organism evidence="3 4">
    <name type="scientific">Plantactinospora solaniradicis</name>
    <dbReference type="NCBI Taxonomy" id="1723736"/>
    <lineage>
        <taxon>Bacteria</taxon>
        <taxon>Bacillati</taxon>
        <taxon>Actinomycetota</taxon>
        <taxon>Actinomycetes</taxon>
        <taxon>Micromonosporales</taxon>
        <taxon>Micromonosporaceae</taxon>
        <taxon>Plantactinospora</taxon>
    </lineage>
</organism>
<dbReference type="EC" id="2.4.-.-" evidence="3"/>
<keyword evidence="1" id="KW-1133">Transmembrane helix</keyword>
<evidence type="ECO:0000313" key="3">
    <source>
        <dbReference type="EMBL" id="MFC6018113.1"/>
    </source>
</evidence>
<dbReference type="Pfam" id="PF00535">
    <property type="entry name" value="Glycos_transf_2"/>
    <property type="match status" value="1"/>
</dbReference>
<dbReference type="InterPro" id="IPR029044">
    <property type="entry name" value="Nucleotide-diphossugar_trans"/>
</dbReference>
<evidence type="ECO:0000259" key="2">
    <source>
        <dbReference type="Pfam" id="PF00535"/>
    </source>
</evidence>
<dbReference type="CDD" id="cd04186">
    <property type="entry name" value="GT_2_like_c"/>
    <property type="match status" value="1"/>
</dbReference>